<dbReference type="Proteomes" id="UP001195724">
    <property type="component" value="Unassembled WGS sequence"/>
</dbReference>
<feature type="region of interest" description="Disordered" evidence="3">
    <location>
        <begin position="187"/>
        <end position="206"/>
    </location>
</feature>
<evidence type="ECO:0000256" key="2">
    <source>
        <dbReference type="PROSITE-ProRule" id="PRU00252"/>
    </source>
</evidence>
<evidence type="ECO:0000313" key="4">
    <source>
        <dbReference type="EMBL" id="MBM7811046.1"/>
    </source>
</evidence>
<keyword evidence="1 2" id="KW-0238">DNA-binding</keyword>
<organism evidence="4 5">
    <name type="scientific">Saccharothrix algeriensis</name>
    <dbReference type="NCBI Taxonomy" id="173560"/>
    <lineage>
        <taxon>Bacteria</taxon>
        <taxon>Bacillati</taxon>
        <taxon>Actinomycetota</taxon>
        <taxon>Actinomycetes</taxon>
        <taxon>Pseudonocardiales</taxon>
        <taxon>Pseudonocardiaceae</taxon>
        <taxon>Saccharothrix</taxon>
    </lineage>
</organism>
<dbReference type="GO" id="GO:0003677">
    <property type="term" value="F:DNA binding"/>
    <property type="evidence" value="ECO:0007669"/>
    <property type="project" value="UniProtKB-KW"/>
</dbReference>
<dbReference type="Pfam" id="PF00436">
    <property type="entry name" value="SSB"/>
    <property type="match status" value="1"/>
</dbReference>
<dbReference type="EMBL" id="JAFBCL010000001">
    <property type="protein sequence ID" value="MBM7811046.1"/>
    <property type="molecule type" value="Genomic_DNA"/>
</dbReference>
<gene>
    <name evidence="4" type="ORF">JOE68_001911</name>
</gene>
<feature type="compositionally biased region" description="Gly residues" evidence="3">
    <location>
        <begin position="155"/>
        <end position="170"/>
    </location>
</feature>
<sequence length="206" mass="21476">MAYNETRVTLSGVVASQVTRTTTGTGDSRAKFRLLTTERRFDPERQTWVNGAHMFLSVTCWRSLADNVYGSLGKNDPVVVHGRMTIKELPDGPGVRQFVDIDAQVVGPNLAQCTAVVTRVRKDGDAFTAPPRAAPGVAGAPGSGPVADAPVEGGPVEGGPVRGPGEGGGLPEVVVPRREGEVATLFGGSGEQSADEPGEEVAKIPF</sequence>
<proteinExistence type="predicted"/>
<dbReference type="PROSITE" id="PS50935">
    <property type="entry name" value="SSB"/>
    <property type="match status" value="1"/>
</dbReference>
<evidence type="ECO:0000256" key="1">
    <source>
        <dbReference type="ARBA" id="ARBA00023125"/>
    </source>
</evidence>
<evidence type="ECO:0000313" key="5">
    <source>
        <dbReference type="Proteomes" id="UP001195724"/>
    </source>
</evidence>
<protein>
    <submittedName>
        <fullName evidence="4">Single-strand DNA-binding protein</fullName>
    </submittedName>
</protein>
<keyword evidence="5" id="KW-1185">Reference proteome</keyword>
<name>A0ABS2S7K6_9PSEU</name>
<dbReference type="Gene3D" id="2.40.50.140">
    <property type="entry name" value="Nucleic acid-binding proteins"/>
    <property type="match status" value="1"/>
</dbReference>
<feature type="region of interest" description="Disordered" evidence="3">
    <location>
        <begin position="127"/>
        <end position="173"/>
    </location>
</feature>
<dbReference type="InterPro" id="IPR012340">
    <property type="entry name" value="NA-bd_OB-fold"/>
</dbReference>
<accession>A0ABS2S7K6</accession>
<dbReference type="InterPro" id="IPR000424">
    <property type="entry name" value="Primosome_PriB/ssb"/>
</dbReference>
<dbReference type="CDD" id="cd04496">
    <property type="entry name" value="SSB_OBF"/>
    <property type="match status" value="1"/>
</dbReference>
<comment type="caution">
    <text evidence="4">The sequence shown here is derived from an EMBL/GenBank/DDBJ whole genome shotgun (WGS) entry which is preliminary data.</text>
</comment>
<dbReference type="RefSeq" id="WP_204841936.1">
    <property type="nucleotide sequence ID" value="NZ_JAFBCL010000001.1"/>
</dbReference>
<reference evidence="4 5" key="1">
    <citation type="submission" date="2021-01" db="EMBL/GenBank/DDBJ databases">
        <title>Sequencing the genomes of 1000 actinobacteria strains.</title>
        <authorList>
            <person name="Klenk H.-P."/>
        </authorList>
    </citation>
    <scope>NUCLEOTIDE SEQUENCE [LARGE SCALE GENOMIC DNA]</scope>
    <source>
        <strain evidence="4 5">DSM 44581</strain>
    </source>
</reference>
<feature type="compositionally biased region" description="Low complexity" evidence="3">
    <location>
        <begin position="129"/>
        <end position="154"/>
    </location>
</feature>
<evidence type="ECO:0000256" key="3">
    <source>
        <dbReference type="SAM" id="MobiDB-lite"/>
    </source>
</evidence>
<dbReference type="SUPFAM" id="SSF50249">
    <property type="entry name" value="Nucleic acid-binding proteins"/>
    <property type="match status" value="1"/>
</dbReference>